<dbReference type="PANTHER" id="PTHR47926">
    <property type="entry name" value="PENTATRICOPEPTIDE REPEAT-CONTAINING PROTEIN"/>
    <property type="match status" value="1"/>
</dbReference>
<evidence type="ECO:0000256" key="1">
    <source>
        <dbReference type="ARBA" id="ARBA00022737"/>
    </source>
</evidence>
<accession>A0A2U1QJ64</accession>
<protein>
    <submittedName>
        <fullName evidence="3">Pentatricopeptide repeat-containing protein</fullName>
    </submittedName>
</protein>
<dbReference type="Pfam" id="PF01535">
    <property type="entry name" value="PPR"/>
    <property type="match status" value="1"/>
</dbReference>
<keyword evidence="1" id="KW-0677">Repeat</keyword>
<dbReference type="OrthoDB" id="1917168at2759"/>
<dbReference type="GO" id="GO:0003723">
    <property type="term" value="F:RNA binding"/>
    <property type="evidence" value="ECO:0007669"/>
    <property type="project" value="InterPro"/>
</dbReference>
<dbReference type="Gene3D" id="1.25.40.10">
    <property type="entry name" value="Tetratricopeptide repeat domain"/>
    <property type="match status" value="1"/>
</dbReference>
<dbReference type="AlphaFoldDB" id="A0A2U1QJ64"/>
<dbReference type="InterPro" id="IPR046960">
    <property type="entry name" value="PPR_At4g14850-like_plant"/>
</dbReference>
<dbReference type="GO" id="GO:0009451">
    <property type="term" value="P:RNA modification"/>
    <property type="evidence" value="ECO:0007669"/>
    <property type="project" value="InterPro"/>
</dbReference>
<feature type="repeat" description="PPR" evidence="2">
    <location>
        <begin position="6"/>
        <end position="40"/>
    </location>
</feature>
<sequence length="190" mass="21937">MAGVADVVLWTSMLGVYGRNGHHKEVIRLFKEMLARKFRPDGVAFVTVISACGHTGQVDLRTEYFESMARDFGLNLSLEHYGCLVDLFCRAGELGKAWYVVNNMPNNDEIEQLRKLMHDKRLTKDTGSSRIDVTRVINEEASFYLILYALFYKHQFYTSANNLILVLFLITQKKQHAKFKYEMNKTINTL</sequence>
<keyword evidence="4" id="KW-1185">Reference proteome</keyword>
<dbReference type="EMBL" id="PKPP01000088">
    <property type="protein sequence ID" value="PWA98015.1"/>
    <property type="molecule type" value="Genomic_DNA"/>
</dbReference>
<dbReference type="InterPro" id="IPR011990">
    <property type="entry name" value="TPR-like_helical_dom_sf"/>
</dbReference>
<dbReference type="Pfam" id="PF13041">
    <property type="entry name" value="PPR_2"/>
    <property type="match status" value="1"/>
</dbReference>
<dbReference type="InterPro" id="IPR002885">
    <property type="entry name" value="PPR_rpt"/>
</dbReference>
<proteinExistence type="predicted"/>
<evidence type="ECO:0000313" key="3">
    <source>
        <dbReference type="EMBL" id="PWA98015.1"/>
    </source>
</evidence>
<comment type="caution">
    <text evidence="3">The sequence shown here is derived from an EMBL/GenBank/DDBJ whole genome shotgun (WGS) entry which is preliminary data.</text>
</comment>
<name>A0A2U1QJ64_ARTAN</name>
<gene>
    <name evidence="3" type="ORF">CTI12_AA023950</name>
</gene>
<dbReference type="Proteomes" id="UP000245207">
    <property type="component" value="Unassembled WGS sequence"/>
</dbReference>
<evidence type="ECO:0000256" key="2">
    <source>
        <dbReference type="PROSITE-ProRule" id="PRU00708"/>
    </source>
</evidence>
<reference evidence="3 4" key="1">
    <citation type="journal article" date="2018" name="Mol. Plant">
        <title>The genome of Artemisia annua provides insight into the evolution of Asteraceae family and artemisinin biosynthesis.</title>
        <authorList>
            <person name="Shen Q."/>
            <person name="Zhang L."/>
            <person name="Liao Z."/>
            <person name="Wang S."/>
            <person name="Yan T."/>
            <person name="Shi P."/>
            <person name="Liu M."/>
            <person name="Fu X."/>
            <person name="Pan Q."/>
            <person name="Wang Y."/>
            <person name="Lv Z."/>
            <person name="Lu X."/>
            <person name="Zhang F."/>
            <person name="Jiang W."/>
            <person name="Ma Y."/>
            <person name="Chen M."/>
            <person name="Hao X."/>
            <person name="Li L."/>
            <person name="Tang Y."/>
            <person name="Lv G."/>
            <person name="Zhou Y."/>
            <person name="Sun X."/>
            <person name="Brodelius P.E."/>
            <person name="Rose J.K.C."/>
            <person name="Tang K."/>
        </authorList>
    </citation>
    <scope>NUCLEOTIDE SEQUENCE [LARGE SCALE GENOMIC DNA]</scope>
    <source>
        <strain evidence="4">cv. Huhao1</strain>
        <tissue evidence="3">Leaf</tissue>
    </source>
</reference>
<dbReference type="NCBIfam" id="TIGR00756">
    <property type="entry name" value="PPR"/>
    <property type="match status" value="2"/>
</dbReference>
<dbReference type="PANTHER" id="PTHR47926:SF386">
    <property type="entry name" value="PENTATRICOPEPTIDE REPEAT-CONTAINING PROTEIN"/>
    <property type="match status" value="1"/>
</dbReference>
<dbReference type="PROSITE" id="PS51375">
    <property type="entry name" value="PPR"/>
    <property type="match status" value="1"/>
</dbReference>
<organism evidence="3 4">
    <name type="scientific">Artemisia annua</name>
    <name type="common">Sweet wormwood</name>
    <dbReference type="NCBI Taxonomy" id="35608"/>
    <lineage>
        <taxon>Eukaryota</taxon>
        <taxon>Viridiplantae</taxon>
        <taxon>Streptophyta</taxon>
        <taxon>Embryophyta</taxon>
        <taxon>Tracheophyta</taxon>
        <taxon>Spermatophyta</taxon>
        <taxon>Magnoliopsida</taxon>
        <taxon>eudicotyledons</taxon>
        <taxon>Gunneridae</taxon>
        <taxon>Pentapetalae</taxon>
        <taxon>asterids</taxon>
        <taxon>campanulids</taxon>
        <taxon>Asterales</taxon>
        <taxon>Asteraceae</taxon>
        <taxon>Asteroideae</taxon>
        <taxon>Anthemideae</taxon>
        <taxon>Artemisiinae</taxon>
        <taxon>Artemisia</taxon>
    </lineage>
</organism>
<evidence type="ECO:0000313" key="4">
    <source>
        <dbReference type="Proteomes" id="UP000245207"/>
    </source>
</evidence>